<dbReference type="OMA" id="ATTICHD"/>
<accession>G9MS43</accession>
<dbReference type="HOGENOM" id="CLU_1326537_0_0_1"/>
<evidence type="ECO:0000313" key="2">
    <source>
        <dbReference type="EMBL" id="EHK22910.1"/>
    </source>
</evidence>
<evidence type="ECO:0000256" key="1">
    <source>
        <dbReference type="SAM" id="SignalP"/>
    </source>
</evidence>
<evidence type="ECO:0000313" key="3">
    <source>
        <dbReference type="Proteomes" id="UP000007115"/>
    </source>
</evidence>
<dbReference type="Proteomes" id="UP000007115">
    <property type="component" value="Unassembled WGS sequence"/>
</dbReference>
<keyword evidence="1" id="KW-0732">Signal</keyword>
<feature type="signal peptide" evidence="1">
    <location>
        <begin position="1"/>
        <end position="19"/>
    </location>
</feature>
<name>G9MS43_HYPVG</name>
<comment type="caution">
    <text evidence="2">The sequence shown here is derived from an EMBL/GenBank/DDBJ whole genome shotgun (WGS) entry which is preliminary data.</text>
</comment>
<sequence length="207" mass="22926">MLLLPKIVTILSMVSLSFGAPATTELDDRSISKRWSVSKAYKVNKTKWGVDVVVGVIITEQLIQSFENAGIKLAQAVTANLVDQWNKAYGSGILSSLGYYNAQGLEHLYCTSIQSSIFFASQYNAQIFVTLMQSYLKSKGTNDKRDEIDVDEHYRNVTLSRRAGIEEIEERLGPRNAGVCCNCAQLNFVSLATTICHDATYSFVTTC</sequence>
<dbReference type="AlphaFoldDB" id="G9MS43"/>
<reference evidence="2 3" key="1">
    <citation type="journal article" date="2011" name="Genome Biol.">
        <title>Comparative genome sequence analysis underscores mycoparasitism as the ancestral life style of Trichoderma.</title>
        <authorList>
            <person name="Kubicek C.P."/>
            <person name="Herrera-Estrella A."/>
            <person name="Seidl-Seiboth V."/>
            <person name="Martinez D.A."/>
            <person name="Druzhinina I.S."/>
            <person name="Thon M."/>
            <person name="Zeilinger S."/>
            <person name="Casas-Flores S."/>
            <person name="Horwitz B.A."/>
            <person name="Mukherjee P.K."/>
            <person name="Mukherjee M."/>
            <person name="Kredics L."/>
            <person name="Alcaraz L.D."/>
            <person name="Aerts A."/>
            <person name="Antal Z."/>
            <person name="Atanasova L."/>
            <person name="Cervantes-Badillo M.G."/>
            <person name="Challacombe J."/>
            <person name="Chertkov O."/>
            <person name="McCluskey K."/>
            <person name="Coulpier F."/>
            <person name="Deshpande N."/>
            <person name="von Doehren H."/>
            <person name="Ebbole D.J."/>
            <person name="Esquivel-Naranjo E.U."/>
            <person name="Fekete E."/>
            <person name="Flipphi M."/>
            <person name="Glaser F."/>
            <person name="Gomez-Rodriguez E.Y."/>
            <person name="Gruber S."/>
            <person name="Han C."/>
            <person name="Henrissat B."/>
            <person name="Hermosa R."/>
            <person name="Hernandez-Onate M."/>
            <person name="Karaffa L."/>
            <person name="Kosti I."/>
            <person name="Le Crom S."/>
            <person name="Lindquist E."/>
            <person name="Lucas S."/>
            <person name="Luebeck M."/>
            <person name="Luebeck P.S."/>
            <person name="Margeot A."/>
            <person name="Metz B."/>
            <person name="Misra M."/>
            <person name="Nevalainen H."/>
            <person name="Omann M."/>
            <person name="Packer N."/>
            <person name="Perrone G."/>
            <person name="Uresti-Rivera E.E."/>
            <person name="Salamov A."/>
            <person name="Schmoll M."/>
            <person name="Seiboth B."/>
            <person name="Shapiro H."/>
            <person name="Sukno S."/>
            <person name="Tamayo-Ramos J.A."/>
            <person name="Tisch D."/>
            <person name="Wiest A."/>
            <person name="Wilkinson H.H."/>
            <person name="Zhang M."/>
            <person name="Coutinho P.M."/>
            <person name="Kenerley C.M."/>
            <person name="Monte E."/>
            <person name="Baker S.E."/>
            <person name="Grigoriev I.V."/>
        </authorList>
    </citation>
    <scope>NUCLEOTIDE SEQUENCE [LARGE SCALE GENOMIC DNA]</scope>
    <source>
        <strain evidence="3">Gv29-8 / FGSC 10586</strain>
    </source>
</reference>
<dbReference type="VEuPathDB" id="FungiDB:TRIVIDRAFT_60272"/>
<dbReference type="GeneID" id="25796057"/>
<organism evidence="2 3">
    <name type="scientific">Hypocrea virens (strain Gv29-8 / FGSC 10586)</name>
    <name type="common">Gliocladium virens</name>
    <name type="synonym">Trichoderma virens</name>
    <dbReference type="NCBI Taxonomy" id="413071"/>
    <lineage>
        <taxon>Eukaryota</taxon>
        <taxon>Fungi</taxon>
        <taxon>Dikarya</taxon>
        <taxon>Ascomycota</taxon>
        <taxon>Pezizomycotina</taxon>
        <taxon>Sordariomycetes</taxon>
        <taxon>Hypocreomycetidae</taxon>
        <taxon>Hypocreales</taxon>
        <taxon>Hypocreaceae</taxon>
        <taxon>Trichoderma</taxon>
    </lineage>
</organism>
<feature type="chain" id="PRO_5003523832" evidence="1">
    <location>
        <begin position="20"/>
        <end position="207"/>
    </location>
</feature>
<keyword evidence="3" id="KW-1185">Reference proteome</keyword>
<dbReference type="EMBL" id="ABDF02000006">
    <property type="protein sequence ID" value="EHK22910.1"/>
    <property type="molecule type" value="Genomic_DNA"/>
</dbReference>
<dbReference type="InParanoid" id="G9MS43"/>
<protein>
    <submittedName>
        <fullName evidence="2">Uncharacterized protein</fullName>
    </submittedName>
</protein>
<dbReference type="RefSeq" id="XP_013957116.1">
    <property type="nucleotide sequence ID" value="XM_014101641.1"/>
</dbReference>
<proteinExistence type="predicted"/>
<gene>
    <name evidence="2" type="ORF">TRIVIDRAFT_60272</name>
</gene>